<evidence type="ECO:0008006" key="3">
    <source>
        <dbReference type="Google" id="ProtNLM"/>
    </source>
</evidence>
<reference evidence="1 2" key="1">
    <citation type="submission" date="2018-05" db="EMBL/GenBank/DDBJ databases">
        <title>Complete genome sequence of Arcticibacterium luteifluviistationis SM1504T, a cytophagaceae bacterium isolated from Arctic surface seawater.</title>
        <authorList>
            <person name="Li Y."/>
            <person name="Qin Q.-L."/>
        </authorList>
    </citation>
    <scope>NUCLEOTIDE SEQUENCE [LARGE SCALE GENOMIC DNA]</scope>
    <source>
        <strain evidence="1 2">SM1504</strain>
    </source>
</reference>
<dbReference type="EMBL" id="CP029480">
    <property type="protein sequence ID" value="AWV97897.1"/>
    <property type="molecule type" value="Genomic_DNA"/>
</dbReference>
<evidence type="ECO:0000313" key="1">
    <source>
        <dbReference type="EMBL" id="AWV97897.1"/>
    </source>
</evidence>
<organism evidence="1 2">
    <name type="scientific">Arcticibacterium luteifluviistationis</name>
    <dbReference type="NCBI Taxonomy" id="1784714"/>
    <lineage>
        <taxon>Bacteria</taxon>
        <taxon>Pseudomonadati</taxon>
        <taxon>Bacteroidota</taxon>
        <taxon>Cytophagia</taxon>
        <taxon>Cytophagales</taxon>
        <taxon>Leadbetterellaceae</taxon>
        <taxon>Arcticibacterium</taxon>
    </lineage>
</organism>
<protein>
    <recommendedName>
        <fullName evidence="3">Iron-containing redox enzyme family protein</fullName>
    </recommendedName>
</protein>
<dbReference type="Gene3D" id="1.20.910.10">
    <property type="entry name" value="Heme oxygenase-like"/>
    <property type="match status" value="1"/>
</dbReference>
<gene>
    <name evidence="1" type="ORF">DJ013_06840</name>
</gene>
<keyword evidence="2" id="KW-1185">Reference proteome</keyword>
<dbReference type="AlphaFoldDB" id="A0A2Z4G9K0"/>
<dbReference type="OrthoDB" id="8478254at2"/>
<name>A0A2Z4G9K0_9BACT</name>
<proteinExistence type="predicted"/>
<accession>A0A2Z4G9K0</accession>
<evidence type="ECO:0000313" key="2">
    <source>
        <dbReference type="Proteomes" id="UP000249873"/>
    </source>
</evidence>
<dbReference type="InterPro" id="IPR016084">
    <property type="entry name" value="Haem_Oase-like_multi-hlx"/>
</dbReference>
<dbReference type="Proteomes" id="UP000249873">
    <property type="component" value="Chromosome"/>
</dbReference>
<sequence>MTEQLLKEQTTPFMAKLSKKVEQANLLFAEKLKTNFPNGLQKEQYIRYLQMQYHLTKGVQETFLALAAHPETRAYKKLRPFLINFAYEEEMHFKLAEKDLKNLGAKTGEIPFLVEVWWAYQRQAVATKPLERLGATAVLENVGNFAAPIIKELMGSASFISKKNTTFTQVHMHEALPHGDQILDSLANENFITLHQKQLLDGAERATWLYASCIYDWIISGSLINLN</sequence>
<dbReference type="KEGG" id="als:DJ013_06840"/>
<dbReference type="SUPFAM" id="SSF48613">
    <property type="entry name" value="Heme oxygenase-like"/>
    <property type="match status" value="1"/>
</dbReference>
<dbReference type="RefSeq" id="WP_111370999.1">
    <property type="nucleotide sequence ID" value="NZ_CP029480.1"/>
</dbReference>